<dbReference type="Proteomes" id="UP000682951">
    <property type="component" value="Unassembled WGS sequence"/>
</dbReference>
<feature type="domain" description="Mop" evidence="3">
    <location>
        <begin position="64"/>
        <end position="129"/>
    </location>
</feature>
<sequence>MIRAIVENIVTSDDVSYYKFKIINCDVCLYMLSLSRILGVDESDSVWLNFKSSDVIIANEPLKNYSIKNELKCEILGLVKGDILSIIHLKFNDYEFESIITTSSCEQLNLRVGDSIFAYIKSTSLYISCKND</sequence>
<proteinExistence type="predicted"/>
<dbReference type="PROSITE" id="PS51866">
    <property type="entry name" value="MOP"/>
    <property type="match status" value="1"/>
</dbReference>
<dbReference type="Pfam" id="PF03459">
    <property type="entry name" value="TOBE"/>
    <property type="match status" value="1"/>
</dbReference>
<name>A0ABS5HG82_9BACT</name>
<dbReference type="Gene3D" id="2.40.50.100">
    <property type="match status" value="1"/>
</dbReference>
<dbReference type="EMBL" id="JAGSSW010000001">
    <property type="protein sequence ID" value="MBR8463284.1"/>
    <property type="molecule type" value="Genomic_DNA"/>
</dbReference>
<dbReference type="InterPro" id="IPR004606">
    <property type="entry name" value="Mop_domain"/>
</dbReference>
<evidence type="ECO:0000256" key="1">
    <source>
        <dbReference type="ARBA" id="ARBA00022505"/>
    </source>
</evidence>
<evidence type="ECO:0000256" key="2">
    <source>
        <dbReference type="PROSITE-ProRule" id="PRU01213"/>
    </source>
</evidence>
<keyword evidence="5" id="KW-1185">Reference proteome</keyword>
<gene>
    <name evidence="4" type="ORF">KDD93_01700</name>
</gene>
<dbReference type="RefSeq" id="WP_212141481.1">
    <property type="nucleotide sequence ID" value="NZ_JAGSSW010000001.1"/>
</dbReference>
<dbReference type="InterPro" id="IPR008995">
    <property type="entry name" value="Mo/tungstate-bd_C_term_dom"/>
</dbReference>
<reference evidence="4 5" key="1">
    <citation type="submission" date="2021-04" db="EMBL/GenBank/DDBJ databases">
        <title>Molecular and phenotypic characterization and identification of bacterial isolates recovered from the Anatolian ground squirrels (Spermophilus xanthoprymnus) and which have the potential to form a new species in the Campylobacter genus.</title>
        <authorList>
            <person name="Aydin F."/>
            <person name="Abay S."/>
            <person name="Kayman T."/>
            <person name="Karakaya E."/>
            <person name="Mustak H.K."/>
            <person name="Mustak I.B."/>
            <person name="Bilgin N."/>
            <person name="Duzler A."/>
            <person name="Sahin O."/>
            <person name="Guran O."/>
            <person name="Saticioglu I.B."/>
        </authorList>
    </citation>
    <scope>NUCLEOTIDE SEQUENCE [LARGE SCALE GENOMIC DNA]</scope>
    <source>
        <strain evidence="5">faydin-G24</strain>
    </source>
</reference>
<accession>A0ABS5HG82</accession>
<keyword evidence="1 2" id="KW-0500">Molybdenum</keyword>
<organism evidence="4 5">
    <name type="scientific">Campylobacter anatolicus</name>
    <dbReference type="NCBI Taxonomy" id="2829105"/>
    <lineage>
        <taxon>Bacteria</taxon>
        <taxon>Pseudomonadati</taxon>
        <taxon>Campylobacterota</taxon>
        <taxon>Epsilonproteobacteria</taxon>
        <taxon>Campylobacterales</taxon>
        <taxon>Campylobacteraceae</taxon>
        <taxon>Campylobacter</taxon>
    </lineage>
</organism>
<dbReference type="SUPFAM" id="SSF50331">
    <property type="entry name" value="MOP-like"/>
    <property type="match status" value="1"/>
</dbReference>
<protein>
    <submittedName>
        <fullName evidence="4">TOBE domain-containing protein</fullName>
    </submittedName>
</protein>
<evidence type="ECO:0000313" key="4">
    <source>
        <dbReference type="EMBL" id="MBR8463284.1"/>
    </source>
</evidence>
<evidence type="ECO:0000259" key="3">
    <source>
        <dbReference type="PROSITE" id="PS51866"/>
    </source>
</evidence>
<evidence type="ECO:0000313" key="5">
    <source>
        <dbReference type="Proteomes" id="UP000682951"/>
    </source>
</evidence>
<comment type="caution">
    <text evidence="4">The sequence shown here is derived from an EMBL/GenBank/DDBJ whole genome shotgun (WGS) entry which is preliminary data.</text>
</comment>
<dbReference type="InterPro" id="IPR005116">
    <property type="entry name" value="Transp-assoc_OB_typ1"/>
</dbReference>